<organism evidence="2 3">
    <name type="scientific">Sphaerochaeta halotolerans</name>
    <dbReference type="NCBI Taxonomy" id="2293840"/>
    <lineage>
        <taxon>Bacteria</taxon>
        <taxon>Pseudomonadati</taxon>
        <taxon>Spirochaetota</taxon>
        <taxon>Spirochaetia</taxon>
        <taxon>Spirochaetales</taxon>
        <taxon>Sphaerochaetaceae</taxon>
        <taxon>Sphaerochaeta</taxon>
    </lineage>
</organism>
<accession>A0A372MH75</accession>
<dbReference type="EMBL" id="QUWK01000008">
    <property type="protein sequence ID" value="RFU94676.1"/>
    <property type="molecule type" value="Genomic_DNA"/>
</dbReference>
<evidence type="ECO:0000313" key="3">
    <source>
        <dbReference type="Proteomes" id="UP000264002"/>
    </source>
</evidence>
<keyword evidence="1" id="KW-0732">Signal</keyword>
<reference evidence="2 3" key="2">
    <citation type="submission" date="2018-09" db="EMBL/GenBank/DDBJ databases">
        <title>Genome of Sphaerochaeta halotolerans strain 4-11.</title>
        <authorList>
            <person name="Nazina T.N."/>
            <person name="Sokolova D.S."/>
        </authorList>
    </citation>
    <scope>NUCLEOTIDE SEQUENCE [LARGE SCALE GENOMIC DNA]</scope>
    <source>
        <strain evidence="2 3">4-11</strain>
    </source>
</reference>
<dbReference type="RefSeq" id="WP_117330709.1">
    <property type="nucleotide sequence ID" value="NZ_QUWK01000008.1"/>
</dbReference>
<proteinExistence type="predicted"/>
<dbReference type="AlphaFoldDB" id="A0A372MH75"/>
<comment type="caution">
    <text evidence="2">The sequence shown here is derived from an EMBL/GenBank/DDBJ whole genome shotgun (WGS) entry which is preliminary data.</text>
</comment>
<gene>
    <name evidence="2" type="ORF">DYP60_08670</name>
</gene>
<reference evidence="3" key="1">
    <citation type="submission" date="2018-08" db="EMBL/GenBank/DDBJ databases">
        <authorList>
            <person name="Grouzdev D.S."/>
            <person name="Krutkina M.S."/>
        </authorList>
    </citation>
    <scope>NUCLEOTIDE SEQUENCE [LARGE SCALE GENOMIC DNA]</scope>
    <source>
        <strain evidence="3">4-11</strain>
    </source>
</reference>
<evidence type="ECO:0000256" key="1">
    <source>
        <dbReference type="SAM" id="SignalP"/>
    </source>
</evidence>
<evidence type="ECO:0008006" key="4">
    <source>
        <dbReference type="Google" id="ProtNLM"/>
    </source>
</evidence>
<dbReference type="NCBIfam" id="NF047328">
    <property type="entry name" value="OMP_TP0733"/>
    <property type="match status" value="1"/>
</dbReference>
<feature type="signal peptide" evidence="1">
    <location>
        <begin position="1"/>
        <end position="20"/>
    </location>
</feature>
<feature type="chain" id="PRO_5016580361" description="Outer membrane protein beta-barrel domain-containing protein" evidence="1">
    <location>
        <begin position="21"/>
        <end position="198"/>
    </location>
</feature>
<keyword evidence="3" id="KW-1185">Reference proteome</keyword>
<name>A0A372MH75_9SPIR</name>
<sequence>MKKLLLLPLFLVLLSASLFAADTYDKGNQIFSFNIGTTIPTFTYFFSDNSSSTLVGPGEGNTGMKVGGYGGISYQVFNTSKTAIGGEIGYNFNFSAAKMLFTAVPFYAKYTYIPVQGGWDIPISFGLGGAYIKYNDASLMTMYANMEVGVTWFPGENWGFGLNTGLWLIPEFNYYENLQQDNALAGFVPITLSISYRQ</sequence>
<protein>
    <recommendedName>
        <fullName evidence="4">Outer membrane protein beta-barrel domain-containing protein</fullName>
    </recommendedName>
</protein>
<evidence type="ECO:0000313" key="2">
    <source>
        <dbReference type="EMBL" id="RFU94676.1"/>
    </source>
</evidence>
<dbReference type="Proteomes" id="UP000264002">
    <property type="component" value="Unassembled WGS sequence"/>
</dbReference>